<feature type="chain" id="PRO_5038347112" evidence="6">
    <location>
        <begin position="24"/>
        <end position="629"/>
    </location>
</feature>
<evidence type="ECO:0000256" key="5">
    <source>
        <dbReference type="SAM" id="MobiDB-lite"/>
    </source>
</evidence>
<keyword evidence="2" id="KW-0808">Transferase</keyword>
<evidence type="ECO:0000256" key="4">
    <source>
        <dbReference type="ARBA" id="ARBA00023145"/>
    </source>
</evidence>
<name>A0A1C5HMU4_9ACTN</name>
<dbReference type="InterPro" id="IPR043138">
    <property type="entry name" value="GGT_lsub"/>
</dbReference>
<keyword evidence="4" id="KW-0865">Zymogen</keyword>
<keyword evidence="8" id="KW-1185">Reference proteome</keyword>
<dbReference type="SUPFAM" id="SSF56235">
    <property type="entry name" value="N-terminal nucleophile aminohydrolases (Ntn hydrolases)"/>
    <property type="match status" value="1"/>
</dbReference>
<dbReference type="GO" id="GO:0016740">
    <property type="term" value="F:transferase activity"/>
    <property type="evidence" value="ECO:0007669"/>
    <property type="project" value="UniProtKB-KW"/>
</dbReference>
<dbReference type="GO" id="GO:0016787">
    <property type="term" value="F:hydrolase activity"/>
    <property type="evidence" value="ECO:0007669"/>
    <property type="project" value="UniProtKB-KW"/>
</dbReference>
<reference evidence="7 8" key="1">
    <citation type="submission" date="2016-06" db="EMBL/GenBank/DDBJ databases">
        <authorList>
            <person name="Kjaerup R.B."/>
            <person name="Dalgaard T.S."/>
            <person name="Juul-Madsen H.R."/>
        </authorList>
    </citation>
    <scope>NUCLEOTIDE SEQUENCE [LARGE SCALE GENOMIC DNA]</scope>
    <source>
        <strain evidence="7 8">DSM 43904</strain>
    </source>
</reference>
<sequence length="629" mass="66877">MFARRAHHLIPALAMALGMSAVAVAPASTPVAAPAEACTKNPRSKSGREDDAVVEKFMVAAAHPLAAEAGCKIIARGGSAADAAVSVQAVLAVVEPHASGLAGGTLINHWDKDKRDIRFFDGMSRAPRNVTENVRTPTAQEAEDLGTDRFPNDASATGRAFGVPGTLRVLADVHELYGELPWNQLFDDAIRLAKDGFPMSPNLHDGFEERFNGRKRCNYPDLRPRYCNGDEPKPVGSTLYNPEIAEVLRLVRDGGAEAFYDPDGEIAPTIAKHAAKGPIKLKGNTAGPVVIPSLITPQDFADYTPVERTEICRKPFGVSVCTSPPPAFGGVAVLEELGLLERGDVKKTDPGSAARIHLSLEASRLANLDRRAYIGDPDYHGVPVDGLLDDRYLDNRFSLFSRDRAVRPVEPGDPPGVRPEPPVVGDEPATVDVGDPTSNVSIVDAEGNAVSMTTTNNSHFGSHLEVQGMILNNALNNFTDTASVSPGKPVNVMQPGKRPTASMAPTLVLDGEGKELRLVVGAAGGSHIPDYVVQTIVGVIVDGMTPAEAINQGHYSGQDITRDCDGERDAPSAIEANRRVALRMPNLVERRHPCPRLIALDSGLTAIEIRGKQLLGAADPRRDGTATGG</sequence>
<dbReference type="PANTHER" id="PTHR43199:SF1">
    <property type="entry name" value="GLUTATHIONE HYDROLASE PROENZYME"/>
    <property type="match status" value="1"/>
</dbReference>
<keyword evidence="3 7" id="KW-0378">Hydrolase</keyword>
<gene>
    <name evidence="7" type="ORF">GA0070609_1908</name>
</gene>
<comment type="similarity">
    <text evidence="1">Belongs to the gamma-glutamyltransferase family.</text>
</comment>
<dbReference type="InterPro" id="IPR029055">
    <property type="entry name" value="Ntn_hydrolases_N"/>
</dbReference>
<dbReference type="PANTHER" id="PTHR43199">
    <property type="entry name" value="GLUTATHIONE HYDROLASE"/>
    <property type="match status" value="1"/>
</dbReference>
<dbReference type="Proteomes" id="UP000198217">
    <property type="component" value="Chromosome I"/>
</dbReference>
<accession>A0A1C5HMU4</accession>
<dbReference type="InterPro" id="IPR043137">
    <property type="entry name" value="GGT_ssub_C"/>
</dbReference>
<dbReference type="RefSeq" id="WP_088993460.1">
    <property type="nucleotide sequence ID" value="NZ_LT607750.1"/>
</dbReference>
<dbReference type="Pfam" id="PF01019">
    <property type="entry name" value="G_glu_transpept"/>
    <property type="match status" value="1"/>
</dbReference>
<dbReference type="Gene3D" id="3.60.20.40">
    <property type="match status" value="1"/>
</dbReference>
<evidence type="ECO:0000313" key="7">
    <source>
        <dbReference type="EMBL" id="SCG47322.1"/>
    </source>
</evidence>
<dbReference type="PRINTS" id="PR01210">
    <property type="entry name" value="GGTRANSPTASE"/>
</dbReference>
<evidence type="ECO:0000256" key="2">
    <source>
        <dbReference type="ARBA" id="ARBA00022679"/>
    </source>
</evidence>
<keyword evidence="6" id="KW-0732">Signal</keyword>
<proteinExistence type="inferred from homology"/>
<organism evidence="7 8">
    <name type="scientific">Micromonospora echinaurantiaca</name>
    <dbReference type="NCBI Taxonomy" id="47857"/>
    <lineage>
        <taxon>Bacteria</taxon>
        <taxon>Bacillati</taxon>
        <taxon>Actinomycetota</taxon>
        <taxon>Actinomycetes</taxon>
        <taxon>Micromonosporales</taxon>
        <taxon>Micromonosporaceae</taxon>
        <taxon>Micromonospora</taxon>
    </lineage>
</organism>
<evidence type="ECO:0000256" key="3">
    <source>
        <dbReference type="ARBA" id="ARBA00022801"/>
    </source>
</evidence>
<dbReference type="InterPro" id="IPR051792">
    <property type="entry name" value="GGT_bact"/>
</dbReference>
<dbReference type="AlphaFoldDB" id="A0A1C5HMU4"/>
<feature type="compositionally biased region" description="Pro residues" evidence="5">
    <location>
        <begin position="411"/>
        <end position="422"/>
    </location>
</feature>
<feature type="signal peptide" evidence="6">
    <location>
        <begin position="1"/>
        <end position="23"/>
    </location>
</feature>
<dbReference type="EMBL" id="LT607750">
    <property type="protein sequence ID" value="SCG47322.1"/>
    <property type="molecule type" value="Genomic_DNA"/>
</dbReference>
<dbReference type="Gene3D" id="1.10.246.130">
    <property type="match status" value="1"/>
</dbReference>
<evidence type="ECO:0000313" key="8">
    <source>
        <dbReference type="Proteomes" id="UP000198217"/>
    </source>
</evidence>
<feature type="region of interest" description="Disordered" evidence="5">
    <location>
        <begin position="406"/>
        <end position="436"/>
    </location>
</feature>
<evidence type="ECO:0000256" key="1">
    <source>
        <dbReference type="ARBA" id="ARBA00009381"/>
    </source>
</evidence>
<evidence type="ECO:0000256" key="6">
    <source>
        <dbReference type="SAM" id="SignalP"/>
    </source>
</evidence>
<protein>
    <submittedName>
        <fullName evidence="7">Gamma-glutamyltranspeptidase / glutathione hydrolase</fullName>
    </submittedName>
</protein>